<keyword evidence="4" id="KW-1185">Reference proteome</keyword>
<gene>
    <name evidence="3" type="ORF">FYJ63_01705</name>
</gene>
<dbReference type="CDD" id="cd01823">
    <property type="entry name" value="SEST_like"/>
    <property type="match status" value="1"/>
</dbReference>
<dbReference type="RefSeq" id="WP_154543202.1">
    <property type="nucleotide sequence ID" value="NZ_VUMY01000002.1"/>
</dbReference>
<dbReference type="Pfam" id="PF13472">
    <property type="entry name" value="Lipase_GDSL_2"/>
    <property type="match status" value="1"/>
</dbReference>
<reference evidence="3 4" key="1">
    <citation type="submission" date="2019-08" db="EMBL/GenBank/DDBJ databases">
        <title>In-depth cultivation of the pig gut microbiome towards novel bacterial diversity and tailored functional studies.</title>
        <authorList>
            <person name="Wylensek D."/>
            <person name="Hitch T.C.A."/>
            <person name="Clavel T."/>
        </authorList>
    </citation>
    <scope>NUCLEOTIDE SEQUENCE [LARGE SCALE GENOMIC DNA]</scope>
    <source>
        <strain evidence="3 4">RF-GAM-744-WT-7</strain>
    </source>
</reference>
<accession>A0A7K0K0M8</accession>
<dbReference type="GO" id="GO:0019433">
    <property type="term" value="P:triglyceride catabolic process"/>
    <property type="evidence" value="ECO:0007669"/>
    <property type="project" value="TreeGrafter"/>
</dbReference>
<dbReference type="InterPro" id="IPR037460">
    <property type="entry name" value="SEST-like"/>
</dbReference>
<feature type="domain" description="SGNH hydrolase-type esterase" evidence="2">
    <location>
        <begin position="167"/>
        <end position="428"/>
    </location>
</feature>
<evidence type="ECO:0000313" key="4">
    <source>
        <dbReference type="Proteomes" id="UP000442535"/>
    </source>
</evidence>
<keyword evidence="1" id="KW-1015">Disulfide bond</keyword>
<evidence type="ECO:0000256" key="1">
    <source>
        <dbReference type="PIRSR" id="PIRSR637460-2"/>
    </source>
</evidence>
<dbReference type="SUPFAM" id="SSF52266">
    <property type="entry name" value="SGNH hydrolase"/>
    <property type="match status" value="1"/>
</dbReference>
<name>A0A7K0K0M8_9ACTO</name>
<evidence type="ECO:0000259" key="2">
    <source>
        <dbReference type="Pfam" id="PF13472"/>
    </source>
</evidence>
<dbReference type="EMBL" id="VUMY01000002">
    <property type="protein sequence ID" value="MST48979.1"/>
    <property type="molecule type" value="Genomic_DNA"/>
</dbReference>
<dbReference type="PANTHER" id="PTHR37981:SF1">
    <property type="entry name" value="SGNH HYDROLASE-TYPE ESTERASE DOMAIN-CONTAINING PROTEIN"/>
    <property type="match status" value="1"/>
</dbReference>
<feature type="disulfide bond" evidence="1">
    <location>
        <begin position="168"/>
        <end position="197"/>
    </location>
</feature>
<evidence type="ECO:0000313" key="3">
    <source>
        <dbReference type="EMBL" id="MST48979.1"/>
    </source>
</evidence>
<proteinExistence type="predicted"/>
<dbReference type="InterPro" id="IPR013830">
    <property type="entry name" value="SGNH_hydro"/>
</dbReference>
<dbReference type="Proteomes" id="UP000442535">
    <property type="component" value="Unassembled WGS sequence"/>
</dbReference>
<keyword evidence="3" id="KW-0378">Hydrolase</keyword>
<sequence length="453" mass="50164">MAVVVISGIALVVPGNRLGEIVEYSICKVVNWQDSSSCAVSEAQKMTTGGDFDNRAEQISHLVQRDPSASMFVSGDSFISGEGSNRYIRESNQSPTEWYYEVRDFTCPKDYAKIIGHTTVSYDYSSCTEKLIRTYNSDNPEEAGVTTESDGGYIHFIQTRQYGENGRCHRAVDSAAEIVANGLGIPMDTGQYINVACSGDTFDTVAIHTQDANVDPNKVLLLDMSIGGNNLDFAGIITKCAGLNGPIEGCTNNNDPKDSTPDDYDSIYPAELPDIISGKEKIRTRTPDGYVYKTYRDYLVDLYTEAKEKYPNATIMMQGYPRFWSENPDGKTHAIHELGGGKDLIISSGEKKWMNQQSLTVNNLMKDVANEVGVTYVDTYELFKGHEVDSAEPWINGIYFTGREGNQDNTGVLDPNSGSMHPNKTGYREIANEKLRLLQRMPPEQFPEGAFSF</sequence>
<dbReference type="GO" id="GO:0004806">
    <property type="term" value="F:triacylglycerol lipase activity"/>
    <property type="evidence" value="ECO:0007669"/>
    <property type="project" value="TreeGrafter"/>
</dbReference>
<dbReference type="AlphaFoldDB" id="A0A7K0K0M8"/>
<comment type="caution">
    <text evidence="3">The sequence shown here is derived from an EMBL/GenBank/DDBJ whole genome shotgun (WGS) entry which is preliminary data.</text>
</comment>
<dbReference type="PANTHER" id="PTHR37981">
    <property type="entry name" value="LIPASE 2"/>
    <property type="match status" value="1"/>
</dbReference>
<protein>
    <submittedName>
        <fullName evidence="3">SGNH/GDSL hydrolase family protein</fullName>
    </submittedName>
</protein>
<dbReference type="Gene3D" id="3.40.50.1110">
    <property type="entry name" value="SGNH hydrolase"/>
    <property type="match status" value="1"/>
</dbReference>
<organism evidence="3 4">
    <name type="scientific">Mobiluncus porci</name>
    <dbReference type="NCBI Taxonomy" id="2652278"/>
    <lineage>
        <taxon>Bacteria</taxon>
        <taxon>Bacillati</taxon>
        <taxon>Actinomycetota</taxon>
        <taxon>Actinomycetes</taxon>
        <taxon>Actinomycetales</taxon>
        <taxon>Actinomycetaceae</taxon>
        <taxon>Mobiluncus</taxon>
    </lineage>
</organism>
<dbReference type="InterPro" id="IPR036514">
    <property type="entry name" value="SGNH_hydro_sf"/>
</dbReference>